<proteinExistence type="predicted"/>
<comment type="caution">
    <text evidence="6">The sequence shown here is derived from an EMBL/GenBank/DDBJ whole genome shotgun (WGS) entry which is preliminary data.</text>
</comment>
<keyword evidence="5" id="KW-0472">Membrane</keyword>
<protein>
    <submittedName>
        <fullName evidence="6">Uncharacterized protein</fullName>
    </submittedName>
</protein>
<dbReference type="OrthoDB" id="413313at2759"/>
<keyword evidence="2" id="KW-0812">Transmembrane</keyword>
<keyword evidence="4" id="KW-0496">Mitochondrion</keyword>
<accession>A0A422P0A5</accession>
<keyword evidence="3" id="KW-1133">Transmembrane helix</keyword>
<dbReference type="PANTHER" id="PTHR28234">
    <property type="entry name" value="NUCLEAR CONTROL OF ATPASE PROTEIN 2"/>
    <property type="match status" value="1"/>
</dbReference>
<gene>
    <name evidence="6" type="ORF">TraAM80_01086</name>
</gene>
<dbReference type="EMBL" id="MKGL01000022">
    <property type="protein sequence ID" value="RNF11119.1"/>
    <property type="molecule type" value="Genomic_DNA"/>
</dbReference>
<evidence type="ECO:0000256" key="1">
    <source>
        <dbReference type="ARBA" id="ARBA00004225"/>
    </source>
</evidence>
<evidence type="ECO:0000256" key="5">
    <source>
        <dbReference type="ARBA" id="ARBA00023136"/>
    </source>
</evidence>
<dbReference type="GO" id="GO:0005741">
    <property type="term" value="C:mitochondrial outer membrane"/>
    <property type="evidence" value="ECO:0007669"/>
    <property type="project" value="TreeGrafter"/>
</dbReference>
<comment type="subcellular location">
    <subcellularLocation>
        <location evidence="1">Mitochondrion membrane</location>
        <topology evidence="1">Multi-pass membrane protein</topology>
    </subcellularLocation>
</comment>
<name>A0A422P0A5_TRYRA</name>
<dbReference type="AlphaFoldDB" id="A0A422P0A5"/>
<evidence type="ECO:0000256" key="3">
    <source>
        <dbReference type="ARBA" id="ARBA00022989"/>
    </source>
</evidence>
<dbReference type="GeneID" id="40325019"/>
<dbReference type="RefSeq" id="XP_029241990.1">
    <property type="nucleotide sequence ID" value="XM_029378140.1"/>
</dbReference>
<evidence type="ECO:0000313" key="7">
    <source>
        <dbReference type="Proteomes" id="UP000283634"/>
    </source>
</evidence>
<evidence type="ECO:0000256" key="2">
    <source>
        <dbReference type="ARBA" id="ARBA00022692"/>
    </source>
</evidence>
<sequence>MPVVNSTDEGLKRNELNFKMLATVPVFPAPSGAPLVSLQNRYMKPLPVINQMQLDCHSVHRAVTIPGDFHEENHLPCLGDTTFSEPSEGKGAVELKEVRNVGKLNSHTQGILLLLTHHMRRLAVEYHAGYHYLEAFLGDLDNFESVRSAGHQRLLTLDRMRSVHYFLQ</sequence>
<dbReference type="InterPro" id="IPR013946">
    <property type="entry name" value="NCA2-like"/>
</dbReference>
<evidence type="ECO:0000313" key="6">
    <source>
        <dbReference type="EMBL" id="RNF11119.1"/>
    </source>
</evidence>
<reference evidence="6 7" key="1">
    <citation type="journal article" date="2018" name="BMC Genomics">
        <title>Genomic comparison of Trypanosoma conorhini and Trypanosoma rangeli to Trypanosoma cruzi strains of high and low virulence.</title>
        <authorList>
            <person name="Bradwell K.R."/>
            <person name="Koparde V.N."/>
            <person name="Matveyev A.V."/>
            <person name="Serrano M.G."/>
            <person name="Alves J.M."/>
            <person name="Parikh H."/>
            <person name="Huang B."/>
            <person name="Lee V."/>
            <person name="Espinosa-Alvarez O."/>
            <person name="Ortiz P.A."/>
            <person name="Costa-Martins A.G."/>
            <person name="Teixeira M.M."/>
            <person name="Buck G.A."/>
        </authorList>
    </citation>
    <scope>NUCLEOTIDE SEQUENCE [LARGE SCALE GENOMIC DNA]</scope>
    <source>
        <strain evidence="6 7">AM80</strain>
    </source>
</reference>
<dbReference type="Pfam" id="PF08637">
    <property type="entry name" value="NCA2"/>
    <property type="match status" value="1"/>
</dbReference>
<keyword evidence="7" id="KW-1185">Reference proteome</keyword>
<dbReference type="Proteomes" id="UP000283634">
    <property type="component" value="Unassembled WGS sequence"/>
</dbReference>
<dbReference type="PANTHER" id="PTHR28234:SF1">
    <property type="entry name" value="NUCLEAR CONTROL OF ATPASE PROTEIN 2"/>
    <property type="match status" value="1"/>
</dbReference>
<evidence type="ECO:0000256" key="4">
    <source>
        <dbReference type="ARBA" id="ARBA00023128"/>
    </source>
</evidence>
<organism evidence="6 7">
    <name type="scientific">Trypanosoma rangeli</name>
    <dbReference type="NCBI Taxonomy" id="5698"/>
    <lineage>
        <taxon>Eukaryota</taxon>
        <taxon>Discoba</taxon>
        <taxon>Euglenozoa</taxon>
        <taxon>Kinetoplastea</taxon>
        <taxon>Metakinetoplastina</taxon>
        <taxon>Trypanosomatida</taxon>
        <taxon>Trypanosomatidae</taxon>
        <taxon>Trypanosoma</taxon>
        <taxon>Herpetosoma</taxon>
    </lineage>
</organism>